<reference evidence="14" key="2">
    <citation type="submission" date="2025-09" db="UniProtKB">
        <authorList>
            <consortium name="Ensembl"/>
        </authorList>
    </citation>
    <scope>IDENTIFICATION</scope>
</reference>
<evidence type="ECO:0000256" key="3">
    <source>
        <dbReference type="ARBA" id="ARBA00022723"/>
    </source>
</evidence>
<reference evidence="14" key="1">
    <citation type="submission" date="2025-08" db="UniProtKB">
        <authorList>
            <consortium name="Ensembl"/>
        </authorList>
    </citation>
    <scope>IDENTIFICATION</scope>
</reference>
<evidence type="ECO:0000256" key="1">
    <source>
        <dbReference type="ARBA" id="ARBA00004123"/>
    </source>
</evidence>
<feature type="compositionally biased region" description="Polar residues" evidence="12">
    <location>
        <begin position="901"/>
        <end position="917"/>
    </location>
</feature>
<feature type="region of interest" description="Disordered" evidence="12">
    <location>
        <begin position="726"/>
        <end position="862"/>
    </location>
</feature>
<dbReference type="FunFam" id="3.30.160.60:FF:002711">
    <property type="entry name" value="Zinc finger protein 16"/>
    <property type="match status" value="1"/>
</dbReference>
<feature type="region of interest" description="Disordered" evidence="12">
    <location>
        <begin position="898"/>
        <end position="967"/>
    </location>
</feature>
<evidence type="ECO:0000256" key="4">
    <source>
        <dbReference type="ARBA" id="ARBA00022737"/>
    </source>
</evidence>
<evidence type="ECO:0000256" key="9">
    <source>
        <dbReference type="ARBA" id="ARBA00023163"/>
    </source>
</evidence>
<dbReference type="Proteomes" id="UP000264820">
    <property type="component" value="Unplaced"/>
</dbReference>
<dbReference type="Gene3D" id="3.30.160.60">
    <property type="entry name" value="Classic Zinc Finger"/>
    <property type="match status" value="7"/>
</dbReference>
<feature type="domain" description="C2H2-type" evidence="13">
    <location>
        <begin position="1010"/>
        <end position="1037"/>
    </location>
</feature>
<evidence type="ECO:0000259" key="13">
    <source>
        <dbReference type="PROSITE" id="PS50157"/>
    </source>
</evidence>
<feature type="region of interest" description="Disordered" evidence="12">
    <location>
        <begin position="1064"/>
        <end position="1096"/>
    </location>
</feature>
<feature type="domain" description="C2H2-type" evidence="13">
    <location>
        <begin position="42"/>
        <end position="69"/>
    </location>
</feature>
<evidence type="ECO:0000256" key="10">
    <source>
        <dbReference type="ARBA" id="ARBA00023242"/>
    </source>
</evidence>
<dbReference type="GO" id="GO:0000978">
    <property type="term" value="F:RNA polymerase II cis-regulatory region sequence-specific DNA binding"/>
    <property type="evidence" value="ECO:0007669"/>
    <property type="project" value="TreeGrafter"/>
</dbReference>
<dbReference type="PROSITE" id="PS50157">
    <property type="entry name" value="ZINC_FINGER_C2H2_2"/>
    <property type="match status" value="7"/>
</dbReference>
<dbReference type="SUPFAM" id="SSF57667">
    <property type="entry name" value="beta-beta-alpha zinc fingers"/>
    <property type="match status" value="4"/>
</dbReference>
<feature type="region of interest" description="Disordered" evidence="12">
    <location>
        <begin position="329"/>
        <end position="352"/>
    </location>
</feature>
<dbReference type="GO" id="GO:0008270">
    <property type="term" value="F:zinc ion binding"/>
    <property type="evidence" value="ECO:0007669"/>
    <property type="project" value="UniProtKB-KW"/>
</dbReference>
<keyword evidence="7" id="KW-0805">Transcription regulation</keyword>
<evidence type="ECO:0000256" key="11">
    <source>
        <dbReference type="PROSITE-ProRule" id="PRU00042"/>
    </source>
</evidence>
<feature type="domain" description="C2H2-type" evidence="13">
    <location>
        <begin position="246"/>
        <end position="273"/>
    </location>
</feature>
<dbReference type="PANTHER" id="PTHR45925">
    <property type="entry name" value="ZINC FINGER PROTEIN"/>
    <property type="match status" value="1"/>
</dbReference>
<feature type="compositionally biased region" description="Polar residues" evidence="12">
    <location>
        <begin position="452"/>
        <end position="474"/>
    </location>
</feature>
<keyword evidence="3" id="KW-0479">Metal-binding</keyword>
<evidence type="ECO:0000256" key="6">
    <source>
        <dbReference type="ARBA" id="ARBA00022833"/>
    </source>
</evidence>
<dbReference type="SMART" id="SM00355">
    <property type="entry name" value="ZnF_C2H2"/>
    <property type="match status" value="11"/>
</dbReference>
<dbReference type="PANTHER" id="PTHR45925:SF3">
    <property type="entry name" value="ZINC FINGER PROTEIN 516"/>
    <property type="match status" value="1"/>
</dbReference>
<dbReference type="InterPro" id="IPR013087">
    <property type="entry name" value="Znf_C2H2_type"/>
</dbReference>
<dbReference type="Pfam" id="PF00096">
    <property type="entry name" value="zf-C2H2"/>
    <property type="match status" value="4"/>
</dbReference>
<organism evidence="14 15">
    <name type="scientific">Hippocampus comes</name>
    <name type="common">Tiger tail seahorse</name>
    <dbReference type="NCBI Taxonomy" id="109280"/>
    <lineage>
        <taxon>Eukaryota</taxon>
        <taxon>Metazoa</taxon>
        <taxon>Chordata</taxon>
        <taxon>Craniata</taxon>
        <taxon>Vertebrata</taxon>
        <taxon>Euteleostomi</taxon>
        <taxon>Actinopterygii</taxon>
        <taxon>Neopterygii</taxon>
        <taxon>Teleostei</taxon>
        <taxon>Neoteleostei</taxon>
        <taxon>Acanthomorphata</taxon>
        <taxon>Syngnathiaria</taxon>
        <taxon>Syngnathiformes</taxon>
        <taxon>Syngnathoidei</taxon>
        <taxon>Syngnathidae</taxon>
        <taxon>Hippocampus</taxon>
    </lineage>
</organism>
<feature type="compositionally biased region" description="Basic and acidic residues" evidence="12">
    <location>
        <begin position="475"/>
        <end position="487"/>
    </location>
</feature>
<dbReference type="PROSITE" id="PS00028">
    <property type="entry name" value="ZINC_FINGER_C2H2_1"/>
    <property type="match status" value="6"/>
</dbReference>
<keyword evidence="15" id="KW-1185">Reference proteome</keyword>
<dbReference type="RefSeq" id="XP_019748612.1">
    <property type="nucleotide sequence ID" value="XM_019893053.1"/>
</dbReference>
<dbReference type="Pfam" id="PF13909">
    <property type="entry name" value="zf-H2C2_5"/>
    <property type="match status" value="1"/>
</dbReference>
<keyword evidence="10" id="KW-0539">Nucleus</keyword>
<feature type="domain" description="C2H2-type" evidence="13">
    <location>
        <begin position="498"/>
        <end position="525"/>
    </location>
</feature>
<evidence type="ECO:0000256" key="7">
    <source>
        <dbReference type="ARBA" id="ARBA00023015"/>
    </source>
</evidence>
<comment type="similarity">
    <text evidence="2">Belongs to the krueppel C2H2-type zinc-finger protein family.</text>
</comment>
<keyword evidence="9" id="KW-0804">Transcription</keyword>
<feature type="region of interest" description="Disordered" evidence="12">
    <location>
        <begin position="514"/>
        <end position="582"/>
    </location>
</feature>
<dbReference type="GO" id="GO:0000981">
    <property type="term" value="F:DNA-binding transcription factor activity, RNA polymerase II-specific"/>
    <property type="evidence" value="ECO:0007669"/>
    <property type="project" value="TreeGrafter"/>
</dbReference>
<dbReference type="FunFam" id="3.30.160.60:FF:001498">
    <property type="entry name" value="Zinc finger protein 404"/>
    <property type="match status" value="1"/>
</dbReference>
<protein>
    <submittedName>
        <fullName evidence="14">Zinc finger protein 516</fullName>
    </submittedName>
</protein>
<name>A0A3Q2XT55_HIPCM</name>
<feature type="compositionally biased region" description="Polar residues" evidence="12">
    <location>
        <begin position="538"/>
        <end position="554"/>
    </location>
</feature>
<keyword evidence="6" id="KW-0862">Zinc</keyword>
<proteinExistence type="inferred from homology"/>
<feature type="compositionally biased region" description="Acidic residues" evidence="12">
    <location>
        <begin position="105"/>
        <end position="116"/>
    </location>
</feature>
<feature type="domain" description="C2H2-type" evidence="13">
    <location>
        <begin position="305"/>
        <end position="335"/>
    </location>
</feature>
<accession>A0A3Q2XT55</accession>
<dbReference type="OrthoDB" id="8852887at2759"/>
<evidence type="ECO:0000256" key="5">
    <source>
        <dbReference type="ARBA" id="ARBA00022771"/>
    </source>
</evidence>
<sequence>MMNPSVGVMDTQVRNQREKLTATKVNSKHDIEGEDDKIPGSYDCSVCGRSFPFLSSLSQHMRRHTGARPYKCPYCDHRASQKGNLKVHIRSHKLGTLSSHHSNEDEVGGAEEEEMSVSEGLDGGTSPTKSSSACNQMINRDGAEESRRKVAVRSLKREKPVSDQLPYCCRLCGYEAQREDQLLSHIEKVHITVDTGEQMCLKEEAVAEAAESQCDETFPCETCGQVFTQAWFLKSHMKKHAGILDHCCQICGRRFREAWFLKSHMKTHNTRSRSRAKSDSVEHPATINDVAQGPEIVGSVASVYQMCSKCGNLFHSKESLRAHDKLHSLSFGKKPQNQSRHTDDDDDDDDLPATKRRLLDYLGLQPAAAKADEEKGSAKILGQRIPELDPVCSYQAWHLATKGKVVEPIENNKVSSDGGSIGEEDNATAAVVDEKENNSYALQIQEKRSTGRRSTSGLGNQASSGDQTPENLSDSEYRPSSRQERRRPSQSQGPAKSIKCFECGKVFRSRHQVIVHQRVHRKDAGRTPMGDKEKNGSKDQWSSTSDPESGSPNRPFTPGYGDSPPASTFRDQASEMGTANSGKFADERPYICSFCDFVTTESHTYLAHVHVQHSAAAEDRTGPIPTVTPNGYPKLKKALLLDLENIPSPPAHPSTCSSPPEPVLSPVDLCMRAEGHRGQAPLTIDRKILPNHKCSFCSHCTLYPEVLWMHQTVAHRMTSGSSNLVPKWALKNNNKGPRDLSSRRRTGPPPVLEGKECPPLPVVVHAQRTRPPNKTNEVLKKNKMGCRADTASSSCPHSSSLLLRPSTSTLGSHAAKVPQSQPPRFRPKVDLSSQRRSLSSSSSKEKSTGTLSRSPVPSLNSATATKRAECYMMPQEGLGFMLSSKYSTQTEYNRARGFSHQPLTNSHGQRQTNATRPSSSIHSSTAGHSGATQPYGGILQTSSSSLPSEARGNVKQEPTSEIPDMPNNILSFLKNSSPHELAALYHRWGATNSLLDPTGMLRSLMRQGQHFCHECGKSFSQPSHLRTHMRSHTGEKPFCCQLCPYRASQKGNLKTHVQSVHHMPFDNSQYPDSRNLLLSPEEQGEFGPTATSPKQN</sequence>
<dbReference type="Ensembl" id="ENSHCOT00000000991.1">
    <property type="protein sequence ID" value="ENSHCOP00000008045.1"/>
    <property type="gene ID" value="ENSHCOG00000010219.1"/>
</dbReference>
<evidence type="ECO:0000256" key="2">
    <source>
        <dbReference type="ARBA" id="ARBA00006991"/>
    </source>
</evidence>
<keyword evidence="8" id="KW-0238">DNA-binding</keyword>
<evidence type="ECO:0000256" key="12">
    <source>
        <dbReference type="SAM" id="MobiDB-lite"/>
    </source>
</evidence>
<feature type="compositionally biased region" description="Low complexity" evidence="12">
    <location>
        <begin position="792"/>
        <end position="812"/>
    </location>
</feature>
<keyword evidence="4" id="KW-0677">Repeat</keyword>
<dbReference type="GeneTree" id="ENSGT00940000160839"/>
<feature type="domain" description="C2H2-type" evidence="13">
    <location>
        <begin position="218"/>
        <end position="242"/>
    </location>
</feature>
<dbReference type="RefSeq" id="XP_019748611.1">
    <property type="nucleotide sequence ID" value="XM_019893052.1"/>
</dbReference>
<feature type="compositionally biased region" description="Polar residues" evidence="12">
    <location>
        <begin position="125"/>
        <end position="138"/>
    </location>
</feature>
<keyword evidence="5 11" id="KW-0863">Zinc-finger</keyword>
<feature type="compositionally biased region" description="Low complexity" evidence="12">
    <location>
        <begin position="832"/>
        <end position="852"/>
    </location>
</feature>
<feature type="compositionally biased region" description="Polar residues" evidence="12">
    <location>
        <begin position="565"/>
        <end position="581"/>
    </location>
</feature>
<feature type="compositionally biased region" description="Low complexity" evidence="12">
    <location>
        <begin position="918"/>
        <end position="931"/>
    </location>
</feature>
<evidence type="ECO:0000313" key="14">
    <source>
        <dbReference type="Ensembl" id="ENSHCOP00000008045.1"/>
    </source>
</evidence>
<comment type="subcellular location">
    <subcellularLocation>
        <location evidence="1">Nucleus</location>
    </subcellularLocation>
</comment>
<evidence type="ECO:0000313" key="15">
    <source>
        <dbReference type="Proteomes" id="UP000264820"/>
    </source>
</evidence>
<dbReference type="InterPro" id="IPR036236">
    <property type="entry name" value="Znf_C2H2_sf"/>
</dbReference>
<feature type="compositionally biased region" description="Basic and acidic residues" evidence="12">
    <location>
        <begin position="522"/>
        <end position="537"/>
    </location>
</feature>
<dbReference type="InterPro" id="IPR051967">
    <property type="entry name" value="Krueppel_C2H2-ZF"/>
</dbReference>
<dbReference type="FunFam" id="3.30.160.60:FF:000075">
    <property type="entry name" value="Putative zinc finger protein 536"/>
    <property type="match status" value="1"/>
</dbReference>
<dbReference type="GO" id="GO:0005634">
    <property type="term" value="C:nucleus"/>
    <property type="evidence" value="ECO:0007669"/>
    <property type="project" value="UniProtKB-SubCell"/>
</dbReference>
<dbReference type="STRING" id="109280.ENSHCOP00000008045"/>
<feature type="domain" description="C2H2-type" evidence="13">
    <location>
        <begin position="70"/>
        <end position="92"/>
    </location>
</feature>
<evidence type="ECO:0000256" key="8">
    <source>
        <dbReference type="ARBA" id="ARBA00023125"/>
    </source>
</evidence>
<dbReference type="KEGG" id="hcq:109529671"/>
<dbReference type="AlphaFoldDB" id="A0A3Q2XT55"/>
<feature type="region of interest" description="Disordered" evidence="12">
    <location>
        <begin position="96"/>
        <end position="148"/>
    </location>
</feature>
<dbReference type="FunFam" id="3.30.160.60:FF:000340">
    <property type="entry name" value="zinc finger protein 473 isoform X1"/>
    <property type="match status" value="1"/>
</dbReference>
<feature type="region of interest" description="Disordered" evidence="12">
    <location>
        <begin position="444"/>
        <end position="496"/>
    </location>
</feature>
<dbReference type="OMA" id="YQGWGVG"/>
<dbReference type="GeneID" id="109529671"/>
<feature type="compositionally biased region" description="Polar residues" evidence="12">
    <location>
        <begin position="853"/>
        <end position="862"/>
    </location>
</feature>